<dbReference type="AlphaFoldDB" id="A0A4Y8AGF5"/>
<evidence type="ECO:0000256" key="1">
    <source>
        <dbReference type="ARBA" id="ARBA00022676"/>
    </source>
</evidence>
<evidence type="ECO:0000256" key="2">
    <source>
        <dbReference type="ARBA" id="ARBA00022679"/>
    </source>
</evidence>
<accession>A0A4Y8AGF5</accession>
<reference evidence="3 6" key="3">
    <citation type="submission" date="2020-08" db="EMBL/GenBank/DDBJ databases">
        <title>Genomic Encyclopedia of Type Strains, Phase IV (KMG-IV): sequencing the most valuable type-strain genomes for metagenomic binning, comparative biology and taxonomic classification.</title>
        <authorList>
            <person name="Goeker M."/>
        </authorList>
    </citation>
    <scope>NUCLEOTIDE SEQUENCE [LARGE SCALE GENOMIC DNA]</scope>
    <source>
        <strain evidence="3 6">DSM 100995</strain>
    </source>
</reference>
<evidence type="ECO:0000313" key="3">
    <source>
        <dbReference type="EMBL" id="MBB3968546.1"/>
    </source>
</evidence>
<evidence type="ECO:0000313" key="5">
    <source>
        <dbReference type="Proteomes" id="UP000297248"/>
    </source>
</evidence>
<evidence type="ECO:0000313" key="4">
    <source>
        <dbReference type="EMBL" id="TEW67813.1"/>
    </source>
</evidence>
<evidence type="ECO:0000313" key="6">
    <source>
        <dbReference type="Proteomes" id="UP000583101"/>
    </source>
</evidence>
<dbReference type="RefSeq" id="WP_134335848.1">
    <property type="nucleotide sequence ID" value="NZ_BMCZ01000004.1"/>
</dbReference>
<dbReference type="InterPro" id="IPR002516">
    <property type="entry name" value="Glyco_trans_11"/>
</dbReference>
<keyword evidence="1 4" id="KW-0328">Glycosyltransferase</keyword>
<name>A0A4Y8AGF5_9SPHI</name>
<dbReference type="GO" id="GO:0008107">
    <property type="term" value="F:galactoside 2-alpha-L-fucosyltransferase activity"/>
    <property type="evidence" value="ECO:0007669"/>
    <property type="project" value="InterPro"/>
</dbReference>
<dbReference type="PANTHER" id="PTHR11927">
    <property type="entry name" value="GALACTOSIDE 2-L-FUCOSYLTRANSFERASE"/>
    <property type="match status" value="1"/>
</dbReference>
<gene>
    <name evidence="4" type="ORF">E2R65_07440</name>
    <name evidence="3" type="ORF">GGR35_001138</name>
</gene>
<protein>
    <submittedName>
        <fullName evidence="4">Alpha-1,2-fucosyltransferase</fullName>
    </submittedName>
</protein>
<organism evidence="4 5">
    <name type="scientific">Mucilaginibacter phyllosphaerae</name>
    <dbReference type="NCBI Taxonomy" id="1812349"/>
    <lineage>
        <taxon>Bacteria</taxon>
        <taxon>Pseudomonadati</taxon>
        <taxon>Bacteroidota</taxon>
        <taxon>Sphingobacteriia</taxon>
        <taxon>Sphingobacteriales</taxon>
        <taxon>Sphingobacteriaceae</taxon>
        <taxon>Mucilaginibacter</taxon>
    </lineage>
</organism>
<dbReference type="OrthoDB" id="9794601at2"/>
<dbReference type="GO" id="GO:0005975">
    <property type="term" value="P:carbohydrate metabolic process"/>
    <property type="evidence" value="ECO:0007669"/>
    <property type="project" value="InterPro"/>
</dbReference>
<sequence length="289" mass="34364">MIAVRLEGRLGNQLFQYAFIYSAAKRLNTSYYIDQYTTSSSVDKYFDTNMQLPGPLVAKVFSIKSFKNIFNFHLRRLYYKRLAQFHRLTINQFTISDSFNDVALIDNCIYSGYFQSEIFFKNFEPQIHQWFTLKPEHKNAFHLKYNHLYQNNRIVTIHVRRTDYQNLQHLNLGNADLTLPLGYYQNAISNLNDENTHFVFITDDVPFVTHNFRFLTNKTISADTEILDFQHMMNADVCIISNSTFSWWGAWLNSNKNKTVYCPQYYLGYHLKKDFPPNIYPDDWKQIAY</sequence>
<keyword evidence="2 4" id="KW-0808">Transferase</keyword>
<dbReference type="PANTHER" id="PTHR11927:SF9">
    <property type="entry name" value="L-FUCOSYLTRANSFERASE"/>
    <property type="match status" value="1"/>
</dbReference>
<dbReference type="Proteomes" id="UP000583101">
    <property type="component" value="Unassembled WGS sequence"/>
</dbReference>
<dbReference type="EMBL" id="SNQG01000002">
    <property type="protein sequence ID" value="TEW67813.1"/>
    <property type="molecule type" value="Genomic_DNA"/>
</dbReference>
<dbReference type="Pfam" id="PF01531">
    <property type="entry name" value="Glyco_transf_11"/>
    <property type="match status" value="1"/>
</dbReference>
<reference evidence="4" key="2">
    <citation type="submission" date="2019-03" db="EMBL/GenBank/DDBJ databases">
        <authorList>
            <person name="Yan Y.-Q."/>
            <person name="Du Z.-J."/>
        </authorList>
    </citation>
    <scope>NUCLEOTIDE SEQUENCE</scope>
    <source>
        <strain evidence="4">PP-F2FG21</strain>
    </source>
</reference>
<dbReference type="Proteomes" id="UP000297248">
    <property type="component" value="Unassembled WGS sequence"/>
</dbReference>
<reference evidence="4 5" key="1">
    <citation type="journal article" date="2016" name="Int. J. Syst. Evol. Microbiol.">
        <title>Proposal of Mucilaginibacter phyllosphaerae sp. nov. isolated from the phyllosphere of Galium album.</title>
        <authorList>
            <person name="Aydogan E.L."/>
            <person name="Busse H.J."/>
            <person name="Moser G."/>
            <person name="Muller C."/>
            <person name="Kampfer P."/>
            <person name="Glaeser S.P."/>
        </authorList>
    </citation>
    <scope>NUCLEOTIDE SEQUENCE [LARGE SCALE GENOMIC DNA]</scope>
    <source>
        <strain evidence="4 5">PP-F2FG21</strain>
    </source>
</reference>
<dbReference type="CDD" id="cd11301">
    <property type="entry name" value="Fut1_Fut2_like"/>
    <property type="match status" value="1"/>
</dbReference>
<dbReference type="EMBL" id="JACIEG010000002">
    <property type="protein sequence ID" value="MBB3968546.1"/>
    <property type="molecule type" value="Genomic_DNA"/>
</dbReference>
<proteinExistence type="predicted"/>
<keyword evidence="6" id="KW-1185">Reference proteome</keyword>
<comment type="caution">
    <text evidence="4">The sequence shown here is derived from an EMBL/GenBank/DDBJ whole genome shotgun (WGS) entry which is preliminary data.</text>
</comment>
<dbReference type="GO" id="GO:0016020">
    <property type="term" value="C:membrane"/>
    <property type="evidence" value="ECO:0007669"/>
    <property type="project" value="InterPro"/>
</dbReference>